<dbReference type="AlphaFoldDB" id="A0A1M6WG13"/>
<evidence type="ECO:0000313" key="2">
    <source>
        <dbReference type="Proteomes" id="UP000184474"/>
    </source>
</evidence>
<organism evidence="1 2">
    <name type="scientific">Reichenbachiella agariperforans</name>
    <dbReference type="NCBI Taxonomy" id="156994"/>
    <lineage>
        <taxon>Bacteria</taxon>
        <taxon>Pseudomonadati</taxon>
        <taxon>Bacteroidota</taxon>
        <taxon>Cytophagia</taxon>
        <taxon>Cytophagales</taxon>
        <taxon>Reichenbachiellaceae</taxon>
        <taxon>Reichenbachiella</taxon>
    </lineage>
</organism>
<name>A0A1M6WG13_REIAG</name>
<accession>A0A1M6WG13</accession>
<keyword evidence="2" id="KW-1185">Reference proteome</keyword>
<proteinExistence type="predicted"/>
<gene>
    <name evidence="1" type="ORF">SAMN04488028_11216</name>
</gene>
<reference evidence="2" key="1">
    <citation type="submission" date="2016-11" db="EMBL/GenBank/DDBJ databases">
        <authorList>
            <person name="Varghese N."/>
            <person name="Submissions S."/>
        </authorList>
    </citation>
    <scope>NUCLEOTIDE SEQUENCE [LARGE SCALE GENOMIC DNA]</scope>
    <source>
        <strain evidence="2">DSM 26134</strain>
    </source>
</reference>
<dbReference type="Proteomes" id="UP000184474">
    <property type="component" value="Unassembled WGS sequence"/>
</dbReference>
<dbReference type="EMBL" id="FRAA01000012">
    <property type="protein sequence ID" value="SHK92657.1"/>
    <property type="molecule type" value="Genomic_DNA"/>
</dbReference>
<dbReference type="STRING" id="156994.SAMN04488028_11216"/>
<evidence type="ECO:0000313" key="1">
    <source>
        <dbReference type="EMBL" id="SHK92657.1"/>
    </source>
</evidence>
<sequence>MGHKNICFKCRKSFSIGLDFNDIRASNCPDCGELMNLMPHRFRPPKRTDKGKWKTVEYLYNEGFSYQRIMDDDILINVNYPENLREAKVFVEKYKSRISIVK</sequence>
<protein>
    <submittedName>
        <fullName evidence="1">Uncharacterized protein</fullName>
    </submittedName>
</protein>